<dbReference type="GO" id="GO:0009535">
    <property type="term" value="C:chloroplast thylakoid membrane"/>
    <property type="evidence" value="ECO:0007669"/>
    <property type="project" value="TreeGrafter"/>
</dbReference>
<sequence length="90" mass="10267">MFMIDVFSIFSLFPITQAFPGPKVGHFSLPWLLAVPLAYVGITFVFAFVKNVRKFNSPIEKKRKLVAPLSSKSLLFFFFLLINLREGNPN</sequence>
<keyword evidence="1" id="KW-0812">Transmembrane</keyword>
<dbReference type="Proteomes" id="UP001419268">
    <property type="component" value="Unassembled WGS sequence"/>
</dbReference>
<evidence type="ECO:0000313" key="3">
    <source>
        <dbReference type="EMBL" id="KAK9112397.1"/>
    </source>
</evidence>
<comment type="caution">
    <text evidence="3">The sequence shown here is derived from an EMBL/GenBank/DDBJ whole genome shotgun (WGS) entry which is preliminary data.</text>
</comment>
<feature type="chain" id="PRO_5042886258" description="ATP synthase F0 subunit 8" evidence="2">
    <location>
        <begin position="19"/>
        <end position="90"/>
    </location>
</feature>
<dbReference type="PANTHER" id="PTHR36793">
    <property type="entry name" value="RIBOSOMAL RNA SMALL SUBUNIT METHYLTRANSFERASE J"/>
    <property type="match status" value="1"/>
</dbReference>
<accession>A0AAP0IC70</accession>
<feature type="signal peptide" evidence="2">
    <location>
        <begin position="1"/>
        <end position="18"/>
    </location>
</feature>
<reference evidence="3 4" key="1">
    <citation type="submission" date="2024-01" db="EMBL/GenBank/DDBJ databases">
        <title>Genome assemblies of Stephania.</title>
        <authorList>
            <person name="Yang L."/>
        </authorList>
    </citation>
    <scope>NUCLEOTIDE SEQUENCE [LARGE SCALE GENOMIC DNA]</scope>
    <source>
        <strain evidence="3">JXDWG</strain>
        <tissue evidence="3">Leaf</tissue>
    </source>
</reference>
<dbReference type="EMBL" id="JBBNAG010000008">
    <property type="protein sequence ID" value="KAK9112397.1"/>
    <property type="molecule type" value="Genomic_DNA"/>
</dbReference>
<evidence type="ECO:0008006" key="5">
    <source>
        <dbReference type="Google" id="ProtNLM"/>
    </source>
</evidence>
<protein>
    <recommendedName>
        <fullName evidence="5">ATP synthase F0 subunit 8</fullName>
    </recommendedName>
</protein>
<organism evidence="3 4">
    <name type="scientific">Stephania cephalantha</name>
    <dbReference type="NCBI Taxonomy" id="152367"/>
    <lineage>
        <taxon>Eukaryota</taxon>
        <taxon>Viridiplantae</taxon>
        <taxon>Streptophyta</taxon>
        <taxon>Embryophyta</taxon>
        <taxon>Tracheophyta</taxon>
        <taxon>Spermatophyta</taxon>
        <taxon>Magnoliopsida</taxon>
        <taxon>Ranunculales</taxon>
        <taxon>Menispermaceae</taxon>
        <taxon>Menispermoideae</taxon>
        <taxon>Cissampelideae</taxon>
        <taxon>Stephania</taxon>
    </lineage>
</organism>
<dbReference type="PANTHER" id="PTHR36793:SF1">
    <property type="entry name" value="RIBOSOMAL RNA SMALL SUBUNIT METHYLTRANSFERASE J"/>
    <property type="match status" value="1"/>
</dbReference>
<name>A0AAP0IC70_9MAGN</name>
<keyword evidence="2" id="KW-0732">Signal</keyword>
<evidence type="ECO:0000256" key="1">
    <source>
        <dbReference type="SAM" id="Phobius"/>
    </source>
</evidence>
<feature type="transmembrane region" description="Helical" evidence="1">
    <location>
        <begin position="28"/>
        <end position="49"/>
    </location>
</feature>
<gene>
    <name evidence="3" type="ORF">Scep_019916</name>
</gene>
<dbReference type="GO" id="GO:0009941">
    <property type="term" value="C:chloroplast envelope"/>
    <property type="evidence" value="ECO:0007669"/>
    <property type="project" value="TreeGrafter"/>
</dbReference>
<evidence type="ECO:0000313" key="4">
    <source>
        <dbReference type="Proteomes" id="UP001419268"/>
    </source>
</evidence>
<evidence type="ECO:0000256" key="2">
    <source>
        <dbReference type="SAM" id="SignalP"/>
    </source>
</evidence>
<keyword evidence="4" id="KW-1185">Reference proteome</keyword>
<proteinExistence type="predicted"/>
<keyword evidence="1" id="KW-1133">Transmembrane helix</keyword>
<dbReference type="AlphaFoldDB" id="A0AAP0IC70"/>
<feature type="transmembrane region" description="Helical" evidence="1">
    <location>
        <begin position="65"/>
        <end position="84"/>
    </location>
</feature>
<keyword evidence="1" id="KW-0472">Membrane</keyword>